<reference evidence="2" key="2">
    <citation type="submission" date="2020-09" db="EMBL/GenBank/DDBJ databases">
        <authorList>
            <person name="Sun Q."/>
            <person name="Ohkuma M."/>
        </authorList>
    </citation>
    <scope>NUCLEOTIDE SEQUENCE</scope>
    <source>
        <strain evidence="2">JCM 12580</strain>
    </source>
</reference>
<gene>
    <name evidence="2" type="ORF">GCM10007063_16640</name>
</gene>
<protein>
    <submittedName>
        <fullName evidence="2">Uncharacterized protein</fullName>
    </submittedName>
</protein>
<keyword evidence="1" id="KW-1133">Transmembrane helix</keyword>
<evidence type="ECO:0000256" key="1">
    <source>
        <dbReference type="SAM" id="Phobius"/>
    </source>
</evidence>
<keyword evidence="1" id="KW-0472">Membrane</keyword>
<dbReference type="AlphaFoldDB" id="A0A917PW55"/>
<organism evidence="2 3">
    <name type="scientific">Lentibacillus kapialis</name>
    <dbReference type="NCBI Taxonomy" id="340214"/>
    <lineage>
        <taxon>Bacteria</taxon>
        <taxon>Bacillati</taxon>
        <taxon>Bacillota</taxon>
        <taxon>Bacilli</taxon>
        <taxon>Bacillales</taxon>
        <taxon>Bacillaceae</taxon>
        <taxon>Lentibacillus</taxon>
    </lineage>
</organism>
<evidence type="ECO:0000313" key="3">
    <source>
        <dbReference type="Proteomes" id="UP000658382"/>
    </source>
</evidence>
<proteinExistence type="predicted"/>
<accession>A0A917PW55</accession>
<evidence type="ECO:0000313" key="2">
    <source>
        <dbReference type="EMBL" id="GGJ94773.1"/>
    </source>
</evidence>
<keyword evidence="1" id="KW-0812">Transmembrane</keyword>
<name>A0A917PW55_9BACI</name>
<sequence length="50" mass="5786">MDVIVALLPLVFWAVIIGLITYFIVKKVKKSNARRDAKIEELEKQVNKDE</sequence>
<comment type="caution">
    <text evidence="2">The sequence shown here is derived from an EMBL/GenBank/DDBJ whole genome shotgun (WGS) entry which is preliminary data.</text>
</comment>
<feature type="transmembrane region" description="Helical" evidence="1">
    <location>
        <begin position="6"/>
        <end position="25"/>
    </location>
</feature>
<dbReference type="RefSeq" id="WP_188632640.1">
    <property type="nucleotide sequence ID" value="NZ_BMNQ01000019.1"/>
</dbReference>
<reference evidence="2" key="1">
    <citation type="journal article" date="2014" name="Int. J. Syst. Evol. Microbiol.">
        <title>Complete genome sequence of Corynebacterium casei LMG S-19264T (=DSM 44701T), isolated from a smear-ripened cheese.</title>
        <authorList>
            <consortium name="US DOE Joint Genome Institute (JGI-PGF)"/>
            <person name="Walter F."/>
            <person name="Albersmeier A."/>
            <person name="Kalinowski J."/>
            <person name="Ruckert C."/>
        </authorList>
    </citation>
    <scope>NUCLEOTIDE SEQUENCE</scope>
    <source>
        <strain evidence="2">JCM 12580</strain>
    </source>
</reference>
<dbReference type="Proteomes" id="UP000658382">
    <property type="component" value="Unassembled WGS sequence"/>
</dbReference>
<keyword evidence="3" id="KW-1185">Reference proteome</keyword>
<dbReference type="EMBL" id="BMNQ01000019">
    <property type="protein sequence ID" value="GGJ94773.1"/>
    <property type="molecule type" value="Genomic_DNA"/>
</dbReference>